<dbReference type="EMBL" id="CP030041">
    <property type="protein sequence ID" value="AWW32157.1"/>
    <property type="molecule type" value="Genomic_DNA"/>
</dbReference>
<dbReference type="Proteomes" id="UP000248688">
    <property type="component" value="Chromosome"/>
</dbReference>
<proteinExistence type="predicted"/>
<feature type="region of interest" description="Disordered" evidence="1">
    <location>
        <begin position="1"/>
        <end position="64"/>
    </location>
</feature>
<keyword evidence="3" id="KW-1185">Reference proteome</keyword>
<dbReference type="RefSeq" id="WP_112785530.1">
    <property type="nucleotide sequence ID" value="NZ_CP030041.1"/>
</dbReference>
<dbReference type="KEGG" id="est:DN752_19550"/>
<feature type="compositionally biased region" description="Basic and acidic residues" evidence="1">
    <location>
        <begin position="36"/>
        <end position="45"/>
    </location>
</feature>
<feature type="compositionally biased region" description="Basic and acidic residues" evidence="1">
    <location>
        <begin position="1"/>
        <end position="27"/>
    </location>
</feature>
<organism evidence="2 3">
    <name type="scientific">Echinicola strongylocentroti</name>
    <dbReference type="NCBI Taxonomy" id="1795355"/>
    <lineage>
        <taxon>Bacteria</taxon>
        <taxon>Pseudomonadati</taxon>
        <taxon>Bacteroidota</taxon>
        <taxon>Cytophagia</taxon>
        <taxon>Cytophagales</taxon>
        <taxon>Cyclobacteriaceae</taxon>
        <taxon>Echinicola</taxon>
    </lineage>
</organism>
<accession>A0A2Z4IN43</accession>
<protein>
    <submittedName>
        <fullName evidence="2">Uncharacterized protein</fullName>
    </submittedName>
</protein>
<gene>
    <name evidence="2" type="ORF">DN752_19550</name>
</gene>
<evidence type="ECO:0000313" key="3">
    <source>
        <dbReference type="Proteomes" id="UP000248688"/>
    </source>
</evidence>
<dbReference type="AlphaFoldDB" id="A0A2Z4IN43"/>
<sequence>MQVTKEQFHGNDMSREEAERLYNENSKEAQSLGRRSIREMRKKEGAPSFSMRIKKMFNVKNQVK</sequence>
<feature type="compositionally biased region" description="Basic residues" evidence="1">
    <location>
        <begin position="52"/>
        <end position="64"/>
    </location>
</feature>
<name>A0A2Z4IN43_9BACT</name>
<evidence type="ECO:0000256" key="1">
    <source>
        <dbReference type="SAM" id="MobiDB-lite"/>
    </source>
</evidence>
<reference evidence="2 3" key="1">
    <citation type="submission" date="2018-06" db="EMBL/GenBank/DDBJ databases">
        <title>Echinicola strongylocentroti sp. nov., isolated from a sea urchin Strongylocentrotus intermedius.</title>
        <authorList>
            <person name="Bae S.S."/>
        </authorList>
    </citation>
    <scope>NUCLEOTIDE SEQUENCE [LARGE SCALE GENOMIC DNA]</scope>
    <source>
        <strain evidence="2 3">MEBiC08714</strain>
    </source>
</reference>
<evidence type="ECO:0000313" key="2">
    <source>
        <dbReference type="EMBL" id="AWW32157.1"/>
    </source>
</evidence>